<dbReference type="Gene3D" id="1.10.3720.10">
    <property type="entry name" value="MetI-like"/>
    <property type="match status" value="1"/>
</dbReference>
<dbReference type="InterPro" id="IPR050366">
    <property type="entry name" value="BP-dependent_transpt_permease"/>
</dbReference>
<accession>A0ABX8A8D2</accession>
<name>A0ABX8A8D2_9BRAD</name>
<reference evidence="11 12" key="1">
    <citation type="submission" date="2019-02" db="EMBL/GenBank/DDBJ databases">
        <title>Emended description of the genus Rhodopseudomonas and description of Rhodopseudomonas albus sp. nov., a non-phototrophic, heavy-metal-tolerant bacterium isolated from garden soil.</title>
        <authorList>
            <person name="Bao Z."/>
            <person name="Cao W.W."/>
            <person name="Sato Y."/>
            <person name="Nishizawa T."/>
            <person name="Zhao J."/>
            <person name="Guo Y."/>
            <person name="Ohta H."/>
        </authorList>
    </citation>
    <scope>NUCLEOTIDE SEQUENCE [LARGE SCALE GENOMIC DNA]</scope>
    <source>
        <strain evidence="11 12">SK50-23</strain>
    </source>
</reference>
<feature type="transmembrane region" description="Helical" evidence="9">
    <location>
        <begin position="236"/>
        <end position="258"/>
    </location>
</feature>
<gene>
    <name evidence="11" type="ORF">RPMA_07230</name>
</gene>
<evidence type="ECO:0000256" key="7">
    <source>
        <dbReference type="ARBA" id="ARBA00022989"/>
    </source>
</evidence>
<evidence type="ECO:0000256" key="1">
    <source>
        <dbReference type="ARBA" id="ARBA00004651"/>
    </source>
</evidence>
<keyword evidence="3" id="KW-1003">Cell membrane</keyword>
<evidence type="ECO:0000259" key="10">
    <source>
        <dbReference type="PROSITE" id="PS50928"/>
    </source>
</evidence>
<evidence type="ECO:0000256" key="6">
    <source>
        <dbReference type="ARBA" id="ARBA00022927"/>
    </source>
</evidence>
<feature type="transmembrane region" description="Helical" evidence="9">
    <location>
        <begin position="192"/>
        <end position="215"/>
    </location>
</feature>
<dbReference type="InterPro" id="IPR035906">
    <property type="entry name" value="MetI-like_sf"/>
</dbReference>
<dbReference type="RefSeq" id="WP_211912186.1">
    <property type="nucleotide sequence ID" value="NZ_CP036498.1"/>
</dbReference>
<evidence type="ECO:0000256" key="2">
    <source>
        <dbReference type="ARBA" id="ARBA00022448"/>
    </source>
</evidence>
<evidence type="ECO:0000256" key="5">
    <source>
        <dbReference type="ARBA" id="ARBA00022856"/>
    </source>
</evidence>
<keyword evidence="4 9" id="KW-0812">Transmembrane</keyword>
<dbReference type="PANTHER" id="PTHR43386">
    <property type="entry name" value="OLIGOPEPTIDE TRANSPORT SYSTEM PERMEASE PROTEIN APPC"/>
    <property type="match status" value="1"/>
</dbReference>
<dbReference type="PROSITE" id="PS50928">
    <property type="entry name" value="ABC_TM1"/>
    <property type="match status" value="1"/>
</dbReference>
<keyword evidence="2 9" id="KW-0813">Transport</keyword>
<evidence type="ECO:0000313" key="12">
    <source>
        <dbReference type="Proteomes" id="UP000682843"/>
    </source>
</evidence>
<keyword evidence="7 9" id="KW-1133">Transmembrane helix</keyword>
<proteinExistence type="inferred from homology"/>
<feature type="domain" description="ABC transmembrane type-1" evidence="10">
    <location>
        <begin position="71"/>
        <end position="259"/>
    </location>
</feature>
<keyword evidence="5" id="KW-0571">Peptide transport</keyword>
<organism evidence="11 12">
    <name type="scientific">Tardiphaga alba</name>
    <dbReference type="NCBI Taxonomy" id="340268"/>
    <lineage>
        <taxon>Bacteria</taxon>
        <taxon>Pseudomonadati</taxon>
        <taxon>Pseudomonadota</taxon>
        <taxon>Alphaproteobacteria</taxon>
        <taxon>Hyphomicrobiales</taxon>
        <taxon>Nitrobacteraceae</taxon>
        <taxon>Tardiphaga</taxon>
    </lineage>
</organism>
<dbReference type="Proteomes" id="UP000682843">
    <property type="component" value="Chromosome"/>
</dbReference>
<dbReference type="SUPFAM" id="SSF161098">
    <property type="entry name" value="MetI-like"/>
    <property type="match status" value="1"/>
</dbReference>
<sequence length="276" mass="29628">MKNFIRRYPRMAVGSAIMLSIVAMALTAPILFPFSPWDMRGTPFEPPGSPEFLLGSDALGRDIAAGIAHGAWVSLMIGGVSTLASLGIGVSLGALAGYVGGRVDDAVMRFAEFFQTIPSFLLAILLVAIFRPSIFSIIAAIALVSWPPVARVVRAEFLSLRKREFVQAAEVLGVSHTRVVWQTLLPNALPPVIVLGSLMVANAVLTESALSFLGLGDANWMSWGFLVGSGRSVIRMGWWISVLPGVAIFITVLGLNLLGEGLQTWLNPRLSKRDMP</sequence>
<dbReference type="CDD" id="cd06261">
    <property type="entry name" value="TM_PBP2"/>
    <property type="match status" value="1"/>
</dbReference>
<comment type="similarity">
    <text evidence="9">Belongs to the binding-protein-dependent transport system permease family.</text>
</comment>
<protein>
    <submittedName>
        <fullName evidence="11">ABC transporter permease</fullName>
    </submittedName>
</protein>
<dbReference type="PANTHER" id="PTHR43386:SF1">
    <property type="entry name" value="D,D-DIPEPTIDE TRANSPORT SYSTEM PERMEASE PROTEIN DDPC-RELATED"/>
    <property type="match status" value="1"/>
</dbReference>
<dbReference type="EMBL" id="CP036498">
    <property type="protein sequence ID" value="QUS38650.1"/>
    <property type="molecule type" value="Genomic_DNA"/>
</dbReference>
<keyword evidence="6" id="KW-0653">Protein transport</keyword>
<evidence type="ECO:0000256" key="8">
    <source>
        <dbReference type="ARBA" id="ARBA00023136"/>
    </source>
</evidence>
<feature type="transmembrane region" description="Helical" evidence="9">
    <location>
        <begin position="120"/>
        <end position="144"/>
    </location>
</feature>
<feature type="transmembrane region" description="Helical" evidence="9">
    <location>
        <begin position="71"/>
        <end position="99"/>
    </location>
</feature>
<evidence type="ECO:0000256" key="4">
    <source>
        <dbReference type="ARBA" id="ARBA00022692"/>
    </source>
</evidence>
<comment type="subcellular location">
    <subcellularLocation>
        <location evidence="1 9">Cell membrane</location>
        <topology evidence="1 9">Multi-pass membrane protein</topology>
    </subcellularLocation>
</comment>
<keyword evidence="8 9" id="KW-0472">Membrane</keyword>
<evidence type="ECO:0000256" key="9">
    <source>
        <dbReference type="RuleBase" id="RU363032"/>
    </source>
</evidence>
<feature type="transmembrane region" description="Helical" evidence="9">
    <location>
        <begin position="12"/>
        <end position="32"/>
    </location>
</feature>
<dbReference type="Pfam" id="PF00528">
    <property type="entry name" value="BPD_transp_1"/>
    <property type="match status" value="1"/>
</dbReference>
<keyword evidence="12" id="KW-1185">Reference proteome</keyword>
<evidence type="ECO:0000256" key="3">
    <source>
        <dbReference type="ARBA" id="ARBA00022475"/>
    </source>
</evidence>
<evidence type="ECO:0000313" key="11">
    <source>
        <dbReference type="EMBL" id="QUS38650.1"/>
    </source>
</evidence>
<dbReference type="InterPro" id="IPR000515">
    <property type="entry name" value="MetI-like"/>
</dbReference>